<feature type="compositionally biased region" description="Low complexity" evidence="1">
    <location>
        <begin position="699"/>
        <end position="711"/>
    </location>
</feature>
<dbReference type="EMBL" id="JAAAIL010000118">
    <property type="protein sequence ID" value="KAG0279539.1"/>
    <property type="molecule type" value="Genomic_DNA"/>
</dbReference>
<sequence length="1109" mass="119531">MNYQLDAPPLSKPSTTSSCSIITSMDNNSGNNTWSTEEQFISLRCRPTLTTLPPELLSKISYNVSLCDYSFLSRTCSRLHSHLFHPAELVLFLKTRYRLSIQSGSIIIFAYLANMQVRAPLLLERIFEDFFADSPLRLLEEQRWKQHCQEQRQQLSNNTFQLNQAILSKASNNGSNNNNSSSSSSSGNGTTDNSTCLEYQRMDAMEVHKAAEKARRQAKCDAVRMLGVLYALDKTHIGPSSSTNALVLSGACDPPEVVPLAPAPATATEMDTVIETGAETETGIEVEARAGAGAAPEVFTPLSLASASAFAPASIAPRSYSRTRTTAPIDTEAETDDSASPSFMYHVASSPLSAACELSRQRSGQGSTDRSHSFQEGHRQQQQQGLEMVSRSRSTSLDYSDLVPHHHHNLSPQPHQSMTTHARNVRKRPSPSLPSKDGKVSSSPSSSSWWDSSLTQQHAHSDGSRFSPSRARSPPSVLRHYHSHSHSHYQHQQRQRSPTPISPSSSSSSLTFVLSPTVPGSRAQSSGSGAVAAVVSATATSGGPSPTSPFPSATVSSISPTSASSLPTSSSPSLSLSASVQQEEARQRFFDRRNKRHMNLRAMAKERAMSSDRETMEYAEYQSAMSPSSSSSLRDRIRRGCWTAVDQVQDFDMDMLPPYYHRRELERERARNRHEYDRESVDSIGLYDQGEGENDVPMDVDVGYSGSGSDSRNAGDMDEYMYCDSTTPTPTPATTTTVKKSLSSSPSSSSLACPPPATFPTISPQRPHLTSNDDSFTPFRGPLLLSSPSPSSLASCSSSYSSAFADRNWPVLPTERENESAFGATPLGISVPTIEANTNSSSNSEYSDGGIERWHGNKNGNGSGSGSMRGGSEDGSSTLSSSWRMMALPSSSLSASSTPSFLFGSQGSPMRLPRRISQGPPQQQQLPPSHSVSASAVPTSNSSASATTSPSTSSTPTMTVTIATPTTTTTGTQQKMQQILNRQDKIAFLTKYTDRMHLKLQALGIEDWGQGDIQRKKTYQLMIQHNDKTGEKDLVKFYFGRYGGSVTSSSTDSDAAVVAAVDGVQAAMEPVAGAGAGIGLLGLSLQQEQQGQGQGQGQQQQGTPVVVQA</sequence>
<feature type="region of interest" description="Disordered" evidence="1">
    <location>
        <begin position="170"/>
        <end position="194"/>
    </location>
</feature>
<dbReference type="AlphaFoldDB" id="A0AAD4DJD3"/>
<feature type="compositionally biased region" description="Low complexity" evidence="1">
    <location>
        <begin position="464"/>
        <end position="476"/>
    </location>
</feature>
<feature type="compositionally biased region" description="Gly residues" evidence="1">
    <location>
        <begin position="859"/>
        <end position="869"/>
    </location>
</feature>
<name>A0AAD4DJD3_9FUNG</name>
<gene>
    <name evidence="2" type="ORF">BGZ95_000910</name>
</gene>
<comment type="caution">
    <text evidence="2">The sequence shown here is derived from an EMBL/GenBank/DDBJ whole genome shotgun (WGS) entry which is preliminary data.</text>
</comment>
<feature type="compositionally biased region" description="Low complexity" evidence="1">
    <location>
        <begin position="440"/>
        <end position="453"/>
    </location>
</feature>
<feature type="compositionally biased region" description="Low complexity" evidence="1">
    <location>
        <begin position="495"/>
        <end position="526"/>
    </location>
</feature>
<feature type="region of interest" description="Disordered" evidence="1">
    <location>
        <begin position="538"/>
        <end position="580"/>
    </location>
</feature>
<feature type="region of interest" description="Disordered" evidence="1">
    <location>
        <begin position="319"/>
        <end position="343"/>
    </location>
</feature>
<feature type="compositionally biased region" description="Low complexity" evidence="1">
    <location>
        <begin position="1089"/>
        <end position="1102"/>
    </location>
</feature>
<feature type="region of interest" description="Disordered" evidence="1">
    <location>
        <begin position="1089"/>
        <end position="1109"/>
    </location>
</feature>
<feature type="compositionally biased region" description="Low complexity" evidence="1">
    <location>
        <begin position="171"/>
        <end position="194"/>
    </location>
</feature>
<protein>
    <recommendedName>
        <fullName evidence="4">F-box domain-containing protein</fullName>
    </recommendedName>
</protein>
<feature type="region of interest" description="Disordered" evidence="1">
    <location>
        <begin position="355"/>
        <end position="526"/>
    </location>
</feature>
<feature type="region of interest" description="Disordered" evidence="1">
    <location>
        <begin position="832"/>
        <end position="959"/>
    </location>
</feature>
<feature type="compositionally biased region" description="Low complexity" evidence="1">
    <location>
        <begin position="917"/>
        <end position="959"/>
    </location>
</feature>
<evidence type="ECO:0008006" key="4">
    <source>
        <dbReference type="Google" id="ProtNLM"/>
    </source>
</evidence>
<evidence type="ECO:0000313" key="2">
    <source>
        <dbReference type="EMBL" id="KAG0279539.1"/>
    </source>
</evidence>
<feature type="region of interest" description="Disordered" evidence="1">
    <location>
        <begin position="673"/>
        <end position="775"/>
    </location>
</feature>
<feature type="compositionally biased region" description="Polar residues" evidence="1">
    <location>
        <begin position="760"/>
        <end position="775"/>
    </location>
</feature>
<organism evidence="2 3">
    <name type="scientific">Linnemannia exigua</name>
    <dbReference type="NCBI Taxonomy" id="604196"/>
    <lineage>
        <taxon>Eukaryota</taxon>
        <taxon>Fungi</taxon>
        <taxon>Fungi incertae sedis</taxon>
        <taxon>Mucoromycota</taxon>
        <taxon>Mortierellomycotina</taxon>
        <taxon>Mortierellomycetes</taxon>
        <taxon>Mortierellales</taxon>
        <taxon>Mortierellaceae</taxon>
        <taxon>Linnemannia</taxon>
    </lineage>
</organism>
<feature type="compositionally biased region" description="Basic and acidic residues" evidence="1">
    <location>
        <begin position="369"/>
        <end position="379"/>
    </location>
</feature>
<accession>A0AAD4DJD3</accession>
<feature type="compositionally biased region" description="Polar residues" evidence="1">
    <location>
        <begin position="410"/>
        <end position="422"/>
    </location>
</feature>
<feature type="compositionally biased region" description="Low complexity" evidence="1">
    <location>
        <begin position="538"/>
        <end position="579"/>
    </location>
</feature>
<keyword evidence="3" id="KW-1185">Reference proteome</keyword>
<evidence type="ECO:0000313" key="3">
    <source>
        <dbReference type="Proteomes" id="UP001194580"/>
    </source>
</evidence>
<feature type="compositionally biased region" description="Polar residues" evidence="1">
    <location>
        <begin position="835"/>
        <end position="846"/>
    </location>
</feature>
<proteinExistence type="predicted"/>
<reference evidence="2" key="1">
    <citation type="journal article" date="2020" name="Fungal Divers.">
        <title>Resolving the Mortierellaceae phylogeny through synthesis of multi-gene phylogenetics and phylogenomics.</title>
        <authorList>
            <person name="Vandepol N."/>
            <person name="Liber J."/>
            <person name="Desiro A."/>
            <person name="Na H."/>
            <person name="Kennedy M."/>
            <person name="Barry K."/>
            <person name="Grigoriev I.V."/>
            <person name="Miller A.N."/>
            <person name="O'Donnell K."/>
            <person name="Stajich J.E."/>
            <person name="Bonito G."/>
        </authorList>
    </citation>
    <scope>NUCLEOTIDE SEQUENCE</scope>
    <source>
        <strain evidence="2">NRRL 28262</strain>
    </source>
</reference>
<feature type="compositionally biased region" description="Low complexity" evidence="1">
    <location>
        <begin position="726"/>
        <end position="752"/>
    </location>
</feature>
<evidence type="ECO:0000256" key="1">
    <source>
        <dbReference type="SAM" id="MobiDB-lite"/>
    </source>
</evidence>
<dbReference type="Proteomes" id="UP001194580">
    <property type="component" value="Unassembled WGS sequence"/>
</dbReference>
<feature type="compositionally biased region" description="Basic residues" evidence="1">
    <location>
        <begin position="479"/>
        <end position="494"/>
    </location>
</feature>
<feature type="compositionally biased region" description="Low complexity" evidence="1">
    <location>
        <begin position="874"/>
        <end position="900"/>
    </location>
</feature>